<dbReference type="SUPFAM" id="SSF50978">
    <property type="entry name" value="WD40 repeat-like"/>
    <property type="match status" value="1"/>
</dbReference>
<protein>
    <recommendedName>
        <fullName evidence="4">WD repeat-containing protein 79</fullName>
    </recommendedName>
</protein>
<dbReference type="PANTHER" id="PTHR13211">
    <property type="entry name" value="TELOMERASE CAJAL BODY PROTEIN 1"/>
    <property type="match status" value="1"/>
</dbReference>
<dbReference type="InterPro" id="IPR051150">
    <property type="entry name" value="SWT21/TCAB1_mRNA_Telomere"/>
</dbReference>
<keyword evidence="3" id="KW-1185">Reference proteome</keyword>
<comment type="caution">
    <text evidence="2">The sequence shown here is derived from an EMBL/GenBank/DDBJ whole genome shotgun (WGS) entry which is preliminary data.</text>
</comment>
<feature type="compositionally biased region" description="Polar residues" evidence="1">
    <location>
        <begin position="28"/>
        <end position="45"/>
    </location>
</feature>
<dbReference type="EMBL" id="JAULSY010000133">
    <property type="protein sequence ID" value="KAK0663029.1"/>
    <property type="molecule type" value="Genomic_DNA"/>
</dbReference>
<organism evidence="2 3">
    <name type="scientific">Cercophora samala</name>
    <dbReference type="NCBI Taxonomy" id="330535"/>
    <lineage>
        <taxon>Eukaryota</taxon>
        <taxon>Fungi</taxon>
        <taxon>Dikarya</taxon>
        <taxon>Ascomycota</taxon>
        <taxon>Pezizomycotina</taxon>
        <taxon>Sordariomycetes</taxon>
        <taxon>Sordariomycetidae</taxon>
        <taxon>Sordariales</taxon>
        <taxon>Lasiosphaeriaceae</taxon>
        <taxon>Cercophora</taxon>
    </lineage>
</organism>
<proteinExistence type="predicted"/>
<dbReference type="AlphaFoldDB" id="A0AA39Z2M9"/>
<feature type="compositionally biased region" description="Basic and acidic residues" evidence="1">
    <location>
        <begin position="47"/>
        <end position="60"/>
    </location>
</feature>
<feature type="compositionally biased region" description="Acidic residues" evidence="1">
    <location>
        <begin position="417"/>
        <end position="434"/>
    </location>
</feature>
<dbReference type="PANTHER" id="PTHR13211:SF0">
    <property type="entry name" value="TELOMERASE CAJAL BODY PROTEIN 1"/>
    <property type="match status" value="1"/>
</dbReference>
<reference evidence="2" key="1">
    <citation type="submission" date="2023-06" db="EMBL/GenBank/DDBJ databases">
        <title>Genome-scale phylogeny and comparative genomics of the fungal order Sordariales.</title>
        <authorList>
            <consortium name="Lawrence Berkeley National Laboratory"/>
            <person name="Hensen N."/>
            <person name="Bonometti L."/>
            <person name="Westerberg I."/>
            <person name="Brannstrom I.O."/>
            <person name="Guillou S."/>
            <person name="Cros-Aarteil S."/>
            <person name="Calhoun S."/>
            <person name="Haridas S."/>
            <person name="Kuo A."/>
            <person name="Mondo S."/>
            <person name="Pangilinan J."/>
            <person name="Riley R."/>
            <person name="Labutti K."/>
            <person name="Andreopoulos B."/>
            <person name="Lipzen A."/>
            <person name="Chen C."/>
            <person name="Yanf M."/>
            <person name="Daum C."/>
            <person name="Ng V."/>
            <person name="Clum A."/>
            <person name="Steindorff A."/>
            <person name="Ohm R."/>
            <person name="Martin F."/>
            <person name="Silar P."/>
            <person name="Natvig D."/>
            <person name="Lalanne C."/>
            <person name="Gautier V."/>
            <person name="Ament-Velasquez S.L."/>
            <person name="Kruys A."/>
            <person name="Hutchinson M.I."/>
            <person name="Powell A.J."/>
            <person name="Barry K."/>
            <person name="Miller A.N."/>
            <person name="Grigoriev I.V."/>
            <person name="Debuchy R."/>
            <person name="Gladieux P."/>
            <person name="Thoren M.H."/>
            <person name="Johannesson H."/>
        </authorList>
    </citation>
    <scope>NUCLEOTIDE SEQUENCE</scope>
    <source>
        <strain evidence="2">CBS 307.81</strain>
    </source>
</reference>
<feature type="region of interest" description="Disordered" evidence="1">
    <location>
        <begin position="412"/>
        <end position="476"/>
    </location>
</feature>
<feature type="region of interest" description="Disordered" evidence="1">
    <location>
        <begin position="1"/>
        <end position="63"/>
    </location>
</feature>
<feature type="compositionally biased region" description="Acidic residues" evidence="1">
    <location>
        <begin position="463"/>
        <end position="476"/>
    </location>
</feature>
<evidence type="ECO:0008006" key="4">
    <source>
        <dbReference type="Google" id="ProtNLM"/>
    </source>
</evidence>
<feature type="compositionally biased region" description="Polar residues" evidence="1">
    <location>
        <begin position="1"/>
        <end position="11"/>
    </location>
</feature>
<dbReference type="Gene3D" id="2.130.10.10">
    <property type="entry name" value="YVTN repeat-like/Quinoprotein amine dehydrogenase"/>
    <property type="match status" value="1"/>
</dbReference>
<dbReference type="InterPro" id="IPR036322">
    <property type="entry name" value="WD40_repeat_dom_sf"/>
</dbReference>
<sequence>MSTEQANSSPTHKLPIHPKALTPEIQPPTMSKPSLNLLASTTCPDTSPRKSPDPRNRDTPFFKSAQWTADGTTLLTLTSSPSILTYVLPSTLLTPPSPPLTPTSTLPLPEPTSTFAPCPYFSLSHTQTQYLLTASTDHPIHLSPIFPPSASPSSPPLASFFLIKPETEAYLPITSLLWPSPGTHFITGTTNLLALFDISRPDSLTPTPLLTIPTIPSTRHLSKGNGIGMRGTVSALGLQPTNGEETEGGGILAAGTWTRWVGLYDVYRSGSVIANFSVKPGADNEAKIKGKGVVQTVWSPCGRYLVVNERGSEGLLVYDVRGTHQLLGWLGGRDGTTNQRLSLDVFPGQNDQGFEVWAGTKNGTVVMYEGVGMAEGEVRPTWEWGVNNGESAVGATAMHSSGSVLATCSGSWKVADDDSSDESSSDDSDTDSEDDSPKKPAFVVEETSLKVWSIDASNGASEQEFEPLEGEVEEKE</sequence>
<name>A0AA39Z2M9_9PEZI</name>
<dbReference type="Proteomes" id="UP001174997">
    <property type="component" value="Unassembled WGS sequence"/>
</dbReference>
<gene>
    <name evidence="2" type="ORF">QBC41DRAFT_381507</name>
</gene>
<accession>A0AA39Z2M9</accession>
<dbReference type="InterPro" id="IPR015943">
    <property type="entry name" value="WD40/YVTN_repeat-like_dom_sf"/>
</dbReference>
<evidence type="ECO:0000313" key="3">
    <source>
        <dbReference type="Proteomes" id="UP001174997"/>
    </source>
</evidence>
<evidence type="ECO:0000256" key="1">
    <source>
        <dbReference type="SAM" id="MobiDB-lite"/>
    </source>
</evidence>
<evidence type="ECO:0000313" key="2">
    <source>
        <dbReference type="EMBL" id="KAK0663029.1"/>
    </source>
</evidence>